<gene>
    <name evidence="2" type="ORF">GCM10007940_33050</name>
</gene>
<accession>A0AA37WGX9</accession>
<dbReference type="Gene3D" id="3.30.70.1290">
    <property type="entry name" value="Transposase IS200-like"/>
    <property type="match status" value="1"/>
</dbReference>
<dbReference type="RefSeq" id="WP_235294188.1">
    <property type="nucleotide sequence ID" value="NZ_BSOH01000021.1"/>
</dbReference>
<dbReference type="GO" id="GO:0006313">
    <property type="term" value="P:DNA transposition"/>
    <property type="evidence" value="ECO:0007669"/>
    <property type="project" value="InterPro"/>
</dbReference>
<dbReference type="NCBIfam" id="NF033573">
    <property type="entry name" value="transpos_IS200"/>
    <property type="match status" value="1"/>
</dbReference>
<proteinExistence type="predicted"/>
<feature type="domain" description="Transposase IS200-like" evidence="1">
    <location>
        <begin position="5"/>
        <end position="121"/>
    </location>
</feature>
<evidence type="ECO:0000259" key="1">
    <source>
        <dbReference type="SMART" id="SM01321"/>
    </source>
</evidence>
<dbReference type="GO" id="GO:0003677">
    <property type="term" value="F:DNA binding"/>
    <property type="evidence" value="ECO:0007669"/>
    <property type="project" value="InterPro"/>
</dbReference>
<dbReference type="PANTHER" id="PTHR33360">
    <property type="entry name" value="TRANSPOSASE FOR INSERTION SEQUENCE ELEMENT IS200"/>
    <property type="match status" value="1"/>
</dbReference>
<dbReference type="SUPFAM" id="SSF143422">
    <property type="entry name" value="Transposase IS200-like"/>
    <property type="match status" value="1"/>
</dbReference>
<name>A0AA37WGX9_9BACT</name>
<keyword evidence="3" id="KW-1185">Reference proteome</keyword>
<dbReference type="GO" id="GO:0004803">
    <property type="term" value="F:transposase activity"/>
    <property type="evidence" value="ECO:0007669"/>
    <property type="project" value="InterPro"/>
</dbReference>
<dbReference type="Pfam" id="PF01797">
    <property type="entry name" value="Y1_Tnp"/>
    <property type="match status" value="1"/>
</dbReference>
<reference evidence="2" key="2">
    <citation type="submission" date="2023-01" db="EMBL/GenBank/DDBJ databases">
        <title>Draft genome sequence of Portibacter lacus strain NBRC 108769.</title>
        <authorList>
            <person name="Sun Q."/>
            <person name="Mori K."/>
        </authorList>
    </citation>
    <scope>NUCLEOTIDE SEQUENCE</scope>
    <source>
        <strain evidence="2">NBRC 108769</strain>
    </source>
</reference>
<dbReference type="AlphaFoldDB" id="A0AA37WGX9"/>
<dbReference type="SMART" id="SM01321">
    <property type="entry name" value="Y1_Tnp"/>
    <property type="match status" value="1"/>
</dbReference>
<dbReference type="PANTHER" id="PTHR33360:SF2">
    <property type="entry name" value="TRANSPOSASE FOR INSERTION SEQUENCE ELEMENT IS200"/>
    <property type="match status" value="1"/>
</dbReference>
<evidence type="ECO:0000313" key="3">
    <source>
        <dbReference type="Proteomes" id="UP001156666"/>
    </source>
</evidence>
<dbReference type="Proteomes" id="UP001156666">
    <property type="component" value="Unassembled WGS sequence"/>
</dbReference>
<sequence length="156" mass="18703">MANTFTQLYIQLVFSPKGREKLIPKLYKEDVHKYITSIVQDENRKHKLLAINCMPDHIHIFVGLNPAQSISNLVSDIKTASSKFIKKQPWMHFNFEWQKGYGAFSYSKSQISSVVKYIMDQEEHHKQKTFKEEYVEFLRKFEIVYDEKYLFEFYET</sequence>
<organism evidence="2 3">
    <name type="scientific">Portibacter lacus</name>
    <dbReference type="NCBI Taxonomy" id="1099794"/>
    <lineage>
        <taxon>Bacteria</taxon>
        <taxon>Pseudomonadati</taxon>
        <taxon>Bacteroidota</taxon>
        <taxon>Saprospiria</taxon>
        <taxon>Saprospirales</taxon>
        <taxon>Haliscomenobacteraceae</taxon>
        <taxon>Portibacter</taxon>
    </lineage>
</organism>
<protein>
    <submittedName>
        <fullName evidence="2">IS200/IS605 family transposase</fullName>
    </submittedName>
</protein>
<dbReference type="InterPro" id="IPR036515">
    <property type="entry name" value="Transposase_17_sf"/>
</dbReference>
<reference evidence="2" key="1">
    <citation type="journal article" date="2014" name="Int. J. Syst. Evol. Microbiol.">
        <title>Complete genome sequence of Corynebacterium casei LMG S-19264T (=DSM 44701T), isolated from a smear-ripened cheese.</title>
        <authorList>
            <consortium name="US DOE Joint Genome Institute (JGI-PGF)"/>
            <person name="Walter F."/>
            <person name="Albersmeier A."/>
            <person name="Kalinowski J."/>
            <person name="Ruckert C."/>
        </authorList>
    </citation>
    <scope>NUCLEOTIDE SEQUENCE</scope>
    <source>
        <strain evidence="2">NBRC 108769</strain>
    </source>
</reference>
<dbReference type="EMBL" id="BSOH01000021">
    <property type="protein sequence ID" value="GLR18689.1"/>
    <property type="molecule type" value="Genomic_DNA"/>
</dbReference>
<comment type="caution">
    <text evidence="2">The sequence shown here is derived from an EMBL/GenBank/DDBJ whole genome shotgun (WGS) entry which is preliminary data.</text>
</comment>
<dbReference type="InterPro" id="IPR002686">
    <property type="entry name" value="Transposase_17"/>
</dbReference>
<evidence type="ECO:0000313" key="2">
    <source>
        <dbReference type="EMBL" id="GLR18689.1"/>
    </source>
</evidence>